<keyword evidence="2" id="KW-0472">Membrane</keyword>
<dbReference type="Gene3D" id="2.40.160.50">
    <property type="entry name" value="membrane protein fhac: a member of the omp85/tpsb transporter family"/>
    <property type="match status" value="1"/>
</dbReference>
<evidence type="ECO:0000256" key="1">
    <source>
        <dbReference type="ARBA" id="ARBA00004370"/>
    </source>
</evidence>
<dbReference type="GO" id="GO:0019867">
    <property type="term" value="C:outer membrane"/>
    <property type="evidence" value="ECO:0007669"/>
    <property type="project" value="InterPro"/>
</dbReference>
<feature type="domain" description="Bacterial surface antigen (D15)" evidence="3">
    <location>
        <begin position="1"/>
        <end position="47"/>
    </location>
</feature>
<sequence>RAAAGFGLRVQVDFFGPVPIVFDFGFPLVKSDRDNTRVFNFAFGASF</sequence>
<dbReference type="EMBL" id="BARS01006020">
    <property type="protein sequence ID" value="GAF82121.1"/>
    <property type="molecule type" value="Genomic_DNA"/>
</dbReference>
<organism evidence="4">
    <name type="scientific">marine sediment metagenome</name>
    <dbReference type="NCBI Taxonomy" id="412755"/>
    <lineage>
        <taxon>unclassified sequences</taxon>
        <taxon>metagenomes</taxon>
        <taxon>ecological metagenomes</taxon>
    </lineage>
</organism>
<comment type="caution">
    <text evidence="4">The sequence shown here is derived from an EMBL/GenBank/DDBJ whole genome shotgun (WGS) entry which is preliminary data.</text>
</comment>
<name>X0T446_9ZZZZ</name>
<evidence type="ECO:0000256" key="2">
    <source>
        <dbReference type="ARBA" id="ARBA00023136"/>
    </source>
</evidence>
<accession>X0T446</accession>
<protein>
    <recommendedName>
        <fullName evidence="3">Bacterial surface antigen (D15) domain-containing protein</fullName>
    </recommendedName>
</protein>
<gene>
    <name evidence="4" type="ORF">S01H1_11782</name>
</gene>
<dbReference type="AlphaFoldDB" id="X0T446"/>
<reference evidence="4" key="1">
    <citation type="journal article" date="2014" name="Front. Microbiol.">
        <title>High frequency of phylogenetically diverse reductive dehalogenase-homologous genes in deep subseafloor sedimentary metagenomes.</title>
        <authorList>
            <person name="Kawai M."/>
            <person name="Futagami T."/>
            <person name="Toyoda A."/>
            <person name="Takaki Y."/>
            <person name="Nishi S."/>
            <person name="Hori S."/>
            <person name="Arai W."/>
            <person name="Tsubouchi T."/>
            <person name="Morono Y."/>
            <person name="Uchiyama I."/>
            <person name="Ito T."/>
            <person name="Fujiyama A."/>
            <person name="Inagaki F."/>
            <person name="Takami H."/>
        </authorList>
    </citation>
    <scope>NUCLEOTIDE SEQUENCE</scope>
    <source>
        <strain evidence="4">Expedition CK06-06</strain>
    </source>
</reference>
<dbReference type="Pfam" id="PF01103">
    <property type="entry name" value="Omp85"/>
    <property type="match status" value="1"/>
</dbReference>
<proteinExistence type="predicted"/>
<feature type="non-terminal residue" evidence="4">
    <location>
        <position position="1"/>
    </location>
</feature>
<evidence type="ECO:0000259" key="3">
    <source>
        <dbReference type="Pfam" id="PF01103"/>
    </source>
</evidence>
<dbReference type="InterPro" id="IPR000184">
    <property type="entry name" value="Bac_surfAg_D15"/>
</dbReference>
<evidence type="ECO:0000313" key="4">
    <source>
        <dbReference type="EMBL" id="GAF82121.1"/>
    </source>
</evidence>
<comment type="subcellular location">
    <subcellularLocation>
        <location evidence="1">Membrane</location>
    </subcellularLocation>
</comment>